<dbReference type="PANTHER" id="PTHR38797:SF4">
    <property type="entry name" value="NUCLEAR PORE COMPLEX PROTEIN NUP85"/>
    <property type="match status" value="1"/>
</dbReference>
<reference evidence="1" key="1">
    <citation type="submission" date="2020-10" db="EMBL/GenBank/DDBJ databases">
        <title>High-Quality Genome Resource of Clonostachys rosea strain S41 by Oxford Nanopore Long-Read Sequencing.</title>
        <authorList>
            <person name="Wang H."/>
        </authorList>
    </citation>
    <scope>NUCLEOTIDE SEQUENCE</scope>
    <source>
        <strain evidence="1">S41</strain>
    </source>
</reference>
<evidence type="ECO:0000313" key="1">
    <source>
        <dbReference type="EMBL" id="KAF9752459.1"/>
    </source>
</evidence>
<dbReference type="AlphaFoldDB" id="A0A8H7NAZ6"/>
<evidence type="ECO:0000313" key="2">
    <source>
        <dbReference type="Proteomes" id="UP000616885"/>
    </source>
</evidence>
<dbReference type="PANTHER" id="PTHR38797">
    <property type="entry name" value="NUCLEAR PORE COMPLEX PROTEIN NUP85-RELATED"/>
    <property type="match status" value="1"/>
</dbReference>
<dbReference type="InterPro" id="IPR022085">
    <property type="entry name" value="OpdG"/>
</dbReference>
<accession>A0A8H7NAZ6</accession>
<gene>
    <name evidence="1" type="ORF">IM811_014253</name>
</gene>
<dbReference type="Pfam" id="PF12311">
    <property type="entry name" value="DUF3632"/>
    <property type="match status" value="1"/>
</dbReference>
<protein>
    <submittedName>
        <fullName evidence="1">Uncharacterized protein</fullName>
    </submittedName>
</protein>
<proteinExistence type="predicted"/>
<comment type="caution">
    <text evidence="1">The sequence shown here is derived from an EMBL/GenBank/DDBJ whole genome shotgun (WGS) entry which is preliminary data.</text>
</comment>
<organism evidence="1 2">
    <name type="scientific">Bionectria ochroleuca</name>
    <name type="common">Gliocladium roseum</name>
    <dbReference type="NCBI Taxonomy" id="29856"/>
    <lineage>
        <taxon>Eukaryota</taxon>
        <taxon>Fungi</taxon>
        <taxon>Dikarya</taxon>
        <taxon>Ascomycota</taxon>
        <taxon>Pezizomycotina</taxon>
        <taxon>Sordariomycetes</taxon>
        <taxon>Hypocreomycetidae</taxon>
        <taxon>Hypocreales</taxon>
        <taxon>Bionectriaceae</taxon>
        <taxon>Clonostachys</taxon>
    </lineage>
</organism>
<name>A0A8H7NAZ6_BIOOC</name>
<dbReference type="InterPro" id="IPR053204">
    <property type="entry name" value="Oxopyrrolidines_Biosynth-assoc"/>
</dbReference>
<sequence length="331" mass="37481">MSYRELADFKTLLERYKLHSAGFRSEFDERIRKWAEDGSEGIVTLINFDDVTRSYLHTQYLLIPEELRLHQIWYEVIQVFKHREQDQERLVIKLVAMRETGYLPLPPLVDGSPRNDSFSDGRRLWSELPIFSPDLIEEYTTHYWDKTHYNDSQRGNLAAAIGLLLSVGIYDGPALVALSLLREVLETDRPLLPTSADAHDQQEVPISVEQGIIYIENLALCAGNALILLASNRCGAATSVPHLNYAHFPDLSAPGELAVRSGLVPSDLRGYSRGRWAFWRKRLEELEEFEGSTLAESDRADNGGSWATLSDHAGFILTAMSTAEKSTRMLE</sequence>
<dbReference type="EMBL" id="JADCTT010000005">
    <property type="protein sequence ID" value="KAF9752459.1"/>
    <property type="molecule type" value="Genomic_DNA"/>
</dbReference>
<dbReference type="Proteomes" id="UP000616885">
    <property type="component" value="Unassembled WGS sequence"/>
</dbReference>